<evidence type="ECO:0000313" key="11">
    <source>
        <dbReference type="Proteomes" id="UP000183760"/>
    </source>
</evidence>
<dbReference type="InterPro" id="IPR010290">
    <property type="entry name" value="TM_effector"/>
</dbReference>
<sequence length="412" mass="43023">MSLSSLASLPSFRAFRHREFLAVWSGALVSNVGTWMEVLALGVFVTKVTGRAEWTGGVAALTYLPSLILSPLGGALADRFDRRKYVAVCAASQALLAAVLATLAFTGNLTVQAVAGICFLNGCVHVVSGPAYTALVAGLVSKEDLHSAMTLMSAQFNLGRIVGPVLAAGLLAAGNVAWVMVANTLSFFAVLFAVAQVRAEPRASLPASSRGLWGDILEGARLARGDSGIRLSMVALFLLALFISPFIALVPVFALQVFGADASAASVLIAVQGVGALVASGLVGGFAVRWGKDRVVDLSMMLMGPVTMAYWLSPTLPVAMGSMFVLGAVYLVVMTGLSTRNQERTPRELQGRVSSLAMLLINVGYSVGVWAQGALADRVGVRGVTATAAALFFLSMVGLRWQRPRTADVAST</sequence>
<evidence type="ECO:0000313" key="9">
    <source>
        <dbReference type="EMBL" id="GEN05123.1"/>
    </source>
</evidence>
<feature type="transmembrane region" description="Helical" evidence="7">
    <location>
        <begin position="349"/>
        <end position="367"/>
    </location>
</feature>
<dbReference type="EMBL" id="FOIB01000001">
    <property type="protein sequence ID" value="SET17363.1"/>
    <property type="molecule type" value="Genomic_DNA"/>
</dbReference>
<feature type="transmembrane region" description="Helical" evidence="7">
    <location>
        <begin position="379"/>
        <end position="399"/>
    </location>
</feature>
<proteinExistence type="predicted"/>
<evidence type="ECO:0000256" key="3">
    <source>
        <dbReference type="ARBA" id="ARBA00022475"/>
    </source>
</evidence>
<dbReference type="PANTHER" id="PTHR23513:SF11">
    <property type="entry name" value="STAPHYLOFERRIN A TRANSPORTER"/>
    <property type="match status" value="1"/>
</dbReference>
<dbReference type="CDD" id="cd06173">
    <property type="entry name" value="MFS_MefA_like"/>
    <property type="match status" value="1"/>
</dbReference>
<evidence type="ECO:0000256" key="4">
    <source>
        <dbReference type="ARBA" id="ARBA00022692"/>
    </source>
</evidence>
<keyword evidence="2" id="KW-0813">Transport</keyword>
<feature type="transmembrane region" description="Helical" evidence="7">
    <location>
        <begin position="21"/>
        <end position="45"/>
    </location>
</feature>
<reference evidence="9 12" key="2">
    <citation type="submission" date="2019-07" db="EMBL/GenBank/DDBJ databases">
        <title>Whole genome shotgun sequence of Myxococcus fulvus NBRC 100333.</title>
        <authorList>
            <person name="Hosoyama A."/>
            <person name="Uohara A."/>
            <person name="Ohji S."/>
            <person name="Ichikawa N."/>
        </authorList>
    </citation>
    <scope>NUCLEOTIDE SEQUENCE [LARGE SCALE GENOMIC DNA]</scope>
    <source>
        <strain evidence="9 12">NBRC 100333</strain>
    </source>
</reference>
<dbReference type="Pfam" id="PF05977">
    <property type="entry name" value="MFS_3"/>
    <property type="match status" value="1"/>
</dbReference>
<organism evidence="9 12">
    <name type="scientific">Myxococcus fulvus</name>
    <dbReference type="NCBI Taxonomy" id="33"/>
    <lineage>
        <taxon>Bacteria</taxon>
        <taxon>Pseudomonadati</taxon>
        <taxon>Myxococcota</taxon>
        <taxon>Myxococcia</taxon>
        <taxon>Myxococcales</taxon>
        <taxon>Cystobacterineae</taxon>
        <taxon>Myxococcaceae</taxon>
        <taxon>Myxococcus</taxon>
    </lineage>
</organism>
<dbReference type="OrthoDB" id="5494559at2"/>
<evidence type="ECO:0000256" key="5">
    <source>
        <dbReference type="ARBA" id="ARBA00022989"/>
    </source>
</evidence>
<evidence type="ECO:0000256" key="2">
    <source>
        <dbReference type="ARBA" id="ARBA00022448"/>
    </source>
</evidence>
<feature type="transmembrane region" description="Helical" evidence="7">
    <location>
        <begin position="152"/>
        <end position="171"/>
    </location>
</feature>
<feature type="transmembrane region" description="Helical" evidence="7">
    <location>
        <begin position="231"/>
        <end position="258"/>
    </location>
</feature>
<dbReference type="SUPFAM" id="SSF103473">
    <property type="entry name" value="MFS general substrate transporter"/>
    <property type="match status" value="1"/>
</dbReference>
<evidence type="ECO:0000256" key="1">
    <source>
        <dbReference type="ARBA" id="ARBA00004651"/>
    </source>
</evidence>
<dbReference type="GO" id="GO:0022857">
    <property type="term" value="F:transmembrane transporter activity"/>
    <property type="evidence" value="ECO:0007669"/>
    <property type="project" value="InterPro"/>
</dbReference>
<feature type="transmembrane region" description="Helical" evidence="7">
    <location>
        <begin position="57"/>
        <end position="78"/>
    </location>
</feature>
<dbReference type="InterPro" id="IPR036259">
    <property type="entry name" value="MFS_trans_sf"/>
</dbReference>
<dbReference type="Gene3D" id="1.20.1250.20">
    <property type="entry name" value="MFS general substrate transporter like domains"/>
    <property type="match status" value="1"/>
</dbReference>
<gene>
    <name evidence="9" type="ORF">MFU01_01600</name>
    <name evidence="10" type="ORF">SAMN05443572_1011332</name>
</gene>
<protein>
    <submittedName>
        <fullName evidence="9">MFS transporter</fullName>
    </submittedName>
    <submittedName>
        <fullName evidence="10">Predicted arabinose efflux permease, MFS family</fullName>
    </submittedName>
</protein>
<dbReference type="InterPro" id="IPR020846">
    <property type="entry name" value="MFS_dom"/>
</dbReference>
<evidence type="ECO:0000259" key="8">
    <source>
        <dbReference type="PROSITE" id="PS50850"/>
    </source>
</evidence>
<dbReference type="STRING" id="1334629.MFUL124B02_07565"/>
<reference evidence="10 11" key="1">
    <citation type="submission" date="2016-10" db="EMBL/GenBank/DDBJ databases">
        <authorList>
            <person name="Varghese N."/>
            <person name="Submissions S."/>
        </authorList>
    </citation>
    <scope>NUCLEOTIDE SEQUENCE [LARGE SCALE GENOMIC DNA]</scope>
    <source>
        <strain evidence="10 11">DSM 16525</strain>
    </source>
</reference>
<dbReference type="PANTHER" id="PTHR23513">
    <property type="entry name" value="INTEGRAL MEMBRANE EFFLUX PROTEIN-RELATED"/>
    <property type="match status" value="1"/>
</dbReference>
<comment type="caution">
    <text evidence="9">The sequence shown here is derived from an EMBL/GenBank/DDBJ whole genome shotgun (WGS) entry which is preliminary data.</text>
</comment>
<dbReference type="EMBL" id="BJXR01000005">
    <property type="protein sequence ID" value="GEN05123.1"/>
    <property type="molecule type" value="Genomic_DNA"/>
</dbReference>
<comment type="subcellular location">
    <subcellularLocation>
        <location evidence="1">Cell membrane</location>
        <topology evidence="1">Multi-pass membrane protein</topology>
    </subcellularLocation>
</comment>
<feature type="domain" description="Major facilitator superfamily (MFS) profile" evidence="8">
    <location>
        <begin position="19"/>
        <end position="407"/>
    </location>
</feature>
<dbReference type="Proteomes" id="UP000321514">
    <property type="component" value="Unassembled WGS sequence"/>
</dbReference>
<evidence type="ECO:0000313" key="12">
    <source>
        <dbReference type="Proteomes" id="UP000321514"/>
    </source>
</evidence>
<feature type="transmembrane region" description="Helical" evidence="7">
    <location>
        <begin position="113"/>
        <end position="140"/>
    </location>
</feature>
<evidence type="ECO:0000256" key="7">
    <source>
        <dbReference type="SAM" id="Phobius"/>
    </source>
</evidence>
<name>A0A511SUZ1_MYXFU</name>
<keyword evidence="6 7" id="KW-0472">Membrane</keyword>
<feature type="transmembrane region" description="Helical" evidence="7">
    <location>
        <begin position="264"/>
        <end position="288"/>
    </location>
</feature>
<dbReference type="GO" id="GO:0005886">
    <property type="term" value="C:plasma membrane"/>
    <property type="evidence" value="ECO:0007669"/>
    <property type="project" value="UniProtKB-SubCell"/>
</dbReference>
<feature type="transmembrane region" description="Helical" evidence="7">
    <location>
        <begin position="85"/>
        <end position="107"/>
    </location>
</feature>
<dbReference type="RefSeq" id="WP_074949751.1">
    <property type="nucleotide sequence ID" value="NZ_BJXR01000005.1"/>
</dbReference>
<dbReference type="PROSITE" id="PS50850">
    <property type="entry name" value="MFS"/>
    <property type="match status" value="1"/>
</dbReference>
<evidence type="ECO:0000313" key="10">
    <source>
        <dbReference type="EMBL" id="SET17363.1"/>
    </source>
</evidence>
<keyword evidence="3" id="KW-1003">Cell membrane</keyword>
<keyword evidence="5 7" id="KW-1133">Transmembrane helix</keyword>
<dbReference type="AlphaFoldDB" id="A0A511SUZ1"/>
<keyword evidence="11" id="KW-1185">Reference proteome</keyword>
<accession>A0A511SUZ1</accession>
<feature type="transmembrane region" description="Helical" evidence="7">
    <location>
        <begin position="318"/>
        <end position="337"/>
    </location>
</feature>
<keyword evidence="4 7" id="KW-0812">Transmembrane</keyword>
<evidence type="ECO:0000256" key="6">
    <source>
        <dbReference type="ARBA" id="ARBA00023136"/>
    </source>
</evidence>
<dbReference type="Proteomes" id="UP000183760">
    <property type="component" value="Unassembled WGS sequence"/>
</dbReference>